<keyword evidence="3" id="KW-0378">Hydrolase</keyword>
<dbReference type="GO" id="GO:0009231">
    <property type="term" value="P:riboflavin biosynthetic process"/>
    <property type="evidence" value="ECO:0007669"/>
    <property type="project" value="TreeGrafter"/>
</dbReference>
<dbReference type="InterPro" id="IPR003785">
    <property type="entry name" value="Creatininase/forma_Hydrolase"/>
</dbReference>
<comment type="cofactor">
    <cofactor evidence="1">
        <name>Zn(2+)</name>
        <dbReference type="ChEBI" id="CHEBI:29105"/>
    </cofactor>
</comment>
<dbReference type="PANTHER" id="PTHR35005">
    <property type="entry name" value="3-DEHYDRO-SCYLLO-INOSOSE HYDROLASE"/>
    <property type="match status" value="1"/>
</dbReference>
<dbReference type="EMBL" id="VULR01000005">
    <property type="protein sequence ID" value="MSS43019.1"/>
    <property type="molecule type" value="Genomic_DNA"/>
</dbReference>
<sequence>MEIEMKKMNRQEFNDRKDEAVVILPIGSLEQHGPHLPLSTDTIISYNLALLLAKEANGIVPPSGLLATARTSSKEKGELMTKEVIEKFKKIVKEAFD</sequence>
<protein>
    <recommendedName>
        <fullName evidence="8">Creatininase family protein</fullName>
    </recommendedName>
</protein>
<comment type="caution">
    <text evidence="6">The sequence shown here is derived from an EMBL/GenBank/DDBJ whole genome shotgun (WGS) entry which is preliminary data.</text>
</comment>
<dbReference type="SUPFAM" id="SSF102215">
    <property type="entry name" value="Creatininase"/>
    <property type="match status" value="1"/>
</dbReference>
<dbReference type="AlphaFoldDB" id="A0A844FGB6"/>
<organism evidence="6 7">
    <name type="scientific">Anaerosalibacter bizertensis</name>
    <dbReference type="NCBI Taxonomy" id="932217"/>
    <lineage>
        <taxon>Bacteria</taxon>
        <taxon>Bacillati</taxon>
        <taxon>Bacillota</taxon>
        <taxon>Tissierellia</taxon>
        <taxon>Tissierellales</taxon>
        <taxon>Sporanaerobacteraceae</taxon>
        <taxon>Anaerosalibacter</taxon>
    </lineage>
</organism>
<name>A0A844FGB6_9FIRM</name>
<keyword evidence="4" id="KW-0862">Zinc</keyword>
<evidence type="ECO:0000256" key="5">
    <source>
        <dbReference type="ARBA" id="ARBA00024029"/>
    </source>
</evidence>
<dbReference type="InterPro" id="IPR024087">
    <property type="entry name" value="Creatininase-like_sf"/>
</dbReference>
<gene>
    <name evidence="6" type="ORF">FYJ27_04625</name>
</gene>
<evidence type="ECO:0000313" key="6">
    <source>
        <dbReference type="EMBL" id="MSS43019.1"/>
    </source>
</evidence>
<dbReference type="GO" id="GO:0016811">
    <property type="term" value="F:hydrolase activity, acting on carbon-nitrogen (but not peptide) bonds, in linear amides"/>
    <property type="evidence" value="ECO:0007669"/>
    <property type="project" value="TreeGrafter"/>
</dbReference>
<dbReference type="Proteomes" id="UP000462760">
    <property type="component" value="Unassembled WGS sequence"/>
</dbReference>
<keyword evidence="2" id="KW-0479">Metal-binding</keyword>
<dbReference type="PANTHER" id="PTHR35005:SF1">
    <property type="entry name" value="2-AMINO-5-FORMYLAMINO-6-RIBOSYLAMINOPYRIMIDIN-4(3H)-ONE 5'-MONOPHOSPHATE DEFORMYLASE"/>
    <property type="match status" value="1"/>
</dbReference>
<dbReference type="Gene3D" id="3.40.50.10310">
    <property type="entry name" value="Creatininase"/>
    <property type="match status" value="1"/>
</dbReference>
<dbReference type="OrthoDB" id="9801445at2"/>
<dbReference type="RefSeq" id="WP_154483701.1">
    <property type="nucleotide sequence ID" value="NZ_VULR01000005.1"/>
</dbReference>
<evidence type="ECO:0008006" key="8">
    <source>
        <dbReference type="Google" id="ProtNLM"/>
    </source>
</evidence>
<accession>A0A844FGB6</accession>
<dbReference type="GO" id="GO:0046872">
    <property type="term" value="F:metal ion binding"/>
    <property type="evidence" value="ECO:0007669"/>
    <property type="project" value="UniProtKB-KW"/>
</dbReference>
<proteinExistence type="inferred from homology"/>
<evidence type="ECO:0000313" key="7">
    <source>
        <dbReference type="Proteomes" id="UP000462760"/>
    </source>
</evidence>
<evidence type="ECO:0000256" key="4">
    <source>
        <dbReference type="ARBA" id="ARBA00022833"/>
    </source>
</evidence>
<dbReference type="Pfam" id="PF02633">
    <property type="entry name" value="Creatininase"/>
    <property type="match status" value="1"/>
</dbReference>
<evidence type="ECO:0000256" key="2">
    <source>
        <dbReference type="ARBA" id="ARBA00022723"/>
    </source>
</evidence>
<comment type="similarity">
    <text evidence="5">Belongs to the creatininase superfamily.</text>
</comment>
<evidence type="ECO:0000256" key="1">
    <source>
        <dbReference type="ARBA" id="ARBA00001947"/>
    </source>
</evidence>
<evidence type="ECO:0000256" key="3">
    <source>
        <dbReference type="ARBA" id="ARBA00022801"/>
    </source>
</evidence>
<reference evidence="6 7" key="1">
    <citation type="submission" date="2019-08" db="EMBL/GenBank/DDBJ databases">
        <title>In-depth cultivation of the pig gut microbiome towards novel bacterial diversity and tailored functional studies.</title>
        <authorList>
            <person name="Wylensek D."/>
            <person name="Hitch T.C.A."/>
            <person name="Clavel T."/>
        </authorList>
    </citation>
    <scope>NUCLEOTIDE SEQUENCE [LARGE SCALE GENOMIC DNA]</scope>
    <source>
        <strain evidence="6 7">Med78-601-WT-4W-RMD-3</strain>
    </source>
</reference>